<dbReference type="SUPFAM" id="SSF56784">
    <property type="entry name" value="HAD-like"/>
    <property type="match status" value="1"/>
</dbReference>
<dbReference type="RefSeq" id="WP_035930106.1">
    <property type="nucleotide sequence ID" value="NZ_JSUH01000019.1"/>
</dbReference>
<dbReference type="Gene3D" id="3.40.50.1000">
    <property type="entry name" value="HAD superfamily/HAD-like"/>
    <property type="match status" value="1"/>
</dbReference>
<dbReference type="AlphaFoldDB" id="A0A0A6YAH2"/>
<dbReference type="NCBIfam" id="TIGR01428">
    <property type="entry name" value="HAD_type_II"/>
    <property type="match status" value="1"/>
</dbReference>
<dbReference type="InterPro" id="IPR023198">
    <property type="entry name" value="PGP-like_dom2"/>
</dbReference>
<evidence type="ECO:0000313" key="3">
    <source>
        <dbReference type="EMBL" id="KHD96337.1"/>
    </source>
</evidence>
<dbReference type="InterPro" id="IPR051540">
    <property type="entry name" value="S-2-haloacid_dehalogenase"/>
</dbReference>
<evidence type="ECO:0008006" key="5">
    <source>
        <dbReference type="Google" id="ProtNLM"/>
    </source>
</evidence>
<proteinExistence type="inferred from homology"/>
<dbReference type="PRINTS" id="PR00413">
    <property type="entry name" value="HADHALOGNASE"/>
</dbReference>
<evidence type="ECO:0000256" key="2">
    <source>
        <dbReference type="ARBA" id="ARBA00022801"/>
    </source>
</evidence>
<dbReference type="PANTHER" id="PTHR43316">
    <property type="entry name" value="HYDROLASE, HALOACID DELAHOGENASE-RELATED"/>
    <property type="match status" value="1"/>
</dbReference>
<organism evidence="3 4">
    <name type="scientific">Kocuria rosea subsp. polaris</name>
    <dbReference type="NCBI Taxonomy" id="136273"/>
    <lineage>
        <taxon>Bacteria</taxon>
        <taxon>Bacillati</taxon>
        <taxon>Actinomycetota</taxon>
        <taxon>Actinomycetes</taxon>
        <taxon>Micrococcales</taxon>
        <taxon>Micrococcaceae</taxon>
        <taxon>Kocuria</taxon>
    </lineage>
</organism>
<dbReference type="SFLD" id="SFLDS00003">
    <property type="entry name" value="Haloacid_Dehalogenase"/>
    <property type="match status" value="1"/>
</dbReference>
<dbReference type="Gene3D" id="1.10.150.240">
    <property type="entry name" value="Putative phosphatase, domain 2"/>
    <property type="match status" value="1"/>
</dbReference>
<gene>
    <name evidence="3" type="ORF">GY22_16090</name>
</gene>
<dbReference type="PANTHER" id="PTHR43316:SF3">
    <property type="entry name" value="HALOACID DEHALOGENASE, TYPE II (AFU_ORTHOLOGUE AFUA_2G07750)-RELATED"/>
    <property type="match status" value="1"/>
</dbReference>
<evidence type="ECO:0000256" key="1">
    <source>
        <dbReference type="ARBA" id="ARBA00008106"/>
    </source>
</evidence>
<dbReference type="EMBL" id="JSUH01000019">
    <property type="protein sequence ID" value="KHD96337.1"/>
    <property type="molecule type" value="Genomic_DNA"/>
</dbReference>
<comment type="similarity">
    <text evidence="1">Belongs to the HAD-like hydrolase superfamily. S-2-haloalkanoic acid dehalogenase family.</text>
</comment>
<name>A0A0A6YAH2_KOCRO</name>
<accession>A0A0A6YAH2</accession>
<protein>
    <recommendedName>
        <fullName evidence="5">Haloacid dehalogenase</fullName>
    </recommendedName>
</protein>
<dbReference type="InterPro" id="IPR036412">
    <property type="entry name" value="HAD-like_sf"/>
</dbReference>
<keyword evidence="4" id="KW-1185">Reference proteome</keyword>
<reference evidence="3 4" key="1">
    <citation type="journal article" date="2003" name="Int. J. Syst. Evol. Microbiol.">
        <title>Kocuria polaris sp. nov., an orange-pigmented psychrophilic bacterium isolated from an Antarctic cyanobacterial mat sample.</title>
        <authorList>
            <person name="Reddy G.S."/>
            <person name="Prakash J.S."/>
            <person name="Prabahar V."/>
            <person name="Matsumoto G.I."/>
            <person name="Stackebrandt E."/>
            <person name="Shivaji S."/>
        </authorList>
    </citation>
    <scope>NUCLEOTIDE SEQUENCE [LARGE SCALE GENOMIC DNA]</scope>
    <source>
        <strain evidence="3 4">CMS 76or</strain>
    </source>
</reference>
<dbReference type="SFLD" id="SFLDG01129">
    <property type="entry name" value="C1.5:_HAD__Beta-PGM__Phosphata"/>
    <property type="match status" value="1"/>
</dbReference>
<dbReference type="InterPro" id="IPR023214">
    <property type="entry name" value="HAD_sf"/>
</dbReference>
<dbReference type="Pfam" id="PF00702">
    <property type="entry name" value="Hydrolase"/>
    <property type="match status" value="1"/>
</dbReference>
<sequence length="232" mass="24828">MTTDDRPVLVFDVNETLSDMRPLRHAFEEVGVPGELAATWFASVLREGFALAVHGEAQPFSVLGQETARALFTLHPPAGDVADAVARVLDAVQRLPLHADVPDGVRSLADAGFRLTALTNGSAATAEGLLERGGVRQHFERVCSVEEAPCWKPASEAYTWASGAWGVPPEQMLMVAVHPWDLHGAARAGLRTAWIDRHGSPWPGYARTPDLRVSGVRELAARLAAGGAELTA</sequence>
<dbReference type="InterPro" id="IPR006328">
    <property type="entry name" value="2-HAD"/>
</dbReference>
<dbReference type="Proteomes" id="UP000030466">
    <property type="component" value="Unassembled WGS sequence"/>
</dbReference>
<evidence type="ECO:0000313" key="4">
    <source>
        <dbReference type="Proteomes" id="UP000030466"/>
    </source>
</evidence>
<dbReference type="NCBIfam" id="TIGR01493">
    <property type="entry name" value="HAD-SF-IA-v2"/>
    <property type="match status" value="1"/>
</dbReference>
<keyword evidence="2" id="KW-0378">Hydrolase</keyword>
<comment type="caution">
    <text evidence="3">The sequence shown here is derived from an EMBL/GenBank/DDBJ whole genome shotgun (WGS) entry which is preliminary data.</text>
</comment>
<dbReference type="InterPro" id="IPR006439">
    <property type="entry name" value="HAD-SF_hydro_IA"/>
</dbReference>
<dbReference type="OrthoDB" id="3774052at2"/>
<dbReference type="GO" id="GO:0019120">
    <property type="term" value="F:hydrolase activity, acting on acid halide bonds, in C-halide compounds"/>
    <property type="evidence" value="ECO:0007669"/>
    <property type="project" value="InterPro"/>
</dbReference>